<accession>A0A9N7TSM5</accession>
<proteinExistence type="predicted"/>
<dbReference type="AlphaFoldDB" id="A0A9N7TSM5"/>
<keyword evidence="2" id="KW-1185">Reference proteome</keyword>
<sequence>MRLAGTRVLFLSRKAGRVISELREPFTAEGSHSQGVLGRLLDRAYSARQRRGYLDHSFLSDRRAQLGSAAEPTSLRDLPCLHLTTFISTLPRRAASGVA</sequence>
<dbReference type="EMBL" id="CADEAL010000324">
    <property type="protein sequence ID" value="CAB1418416.1"/>
    <property type="molecule type" value="Genomic_DNA"/>
</dbReference>
<organism evidence="1 2">
    <name type="scientific">Pleuronectes platessa</name>
    <name type="common">European plaice</name>
    <dbReference type="NCBI Taxonomy" id="8262"/>
    <lineage>
        <taxon>Eukaryota</taxon>
        <taxon>Metazoa</taxon>
        <taxon>Chordata</taxon>
        <taxon>Craniata</taxon>
        <taxon>Vertebrata</taxon>
        <taxon>Euteleostomi</taxon>
        <taxon>Actinopterygii</taxon>
        <taxon>Neopterygii</taxon>
        <taxon>Teleostei</taxon>
        <taxon>Neoteleostei</taxon>
        <taxon>Acanthomorphata</taxon>
        <taxon>Carangaria</taxon>
        <taxon>Pleuronectiformes</taxon>
        <taxon>Pleuronectoidei</taxon>
        <taxon>Pleuronectidae</taxon>
        <taxon>Pleuronectes</taxon>
    </lineage>
</organism>
<evidence type="ECO:0000313" key="1">
    <source>
        <dbReference type="EMBL" id="CAB1418416.1"/>
    </source>
</evidence>
<gene>
    <name evidence="1" type="ORF">PLEPLA_LOCUS6242</name>
</gene>
<name>A0A9N7TSM5_PLEPL</name>
<evidence type="ECO:0000313" key="2">
    <source>
        <dbReference type="Proteomes" id="UP001153269"/>
    </source>
</evidence>
<comment type="caution">
    <text evidence="1">The sequence shown here is derived from an EMBL/GenBank/DDBJ whole genome shotgun (WGS) entry which is preliminary data.</text>
</comment>
<reference evidence="1" key="1">
    <citation type="submission" date="2020-03" db="EMBL/GenBank/DDBJ databases">
        <authorList>
            <person name="Weist P."/>
        </authorList>
    </citation>
    <scope>NUCLEOTIDE SEQUENCE</scope>
</reference>
<protein>
    <submittedName>
        <fullName evidence="1">Uncharacterized protein</fullName>
    </submittedName>
</protein>
<dbReference type="Proteomes" id="UP001153269">
    <property type="component" value="Unassembled WGS sequence"/>
</dbReference>